<sequence>MNSVVIVKLLNSSVVLAQEQDKEYILFGRGLGYNHKKGDIVDPSQIERVFVPQNCTQISDYAEMLEKADIRIIEIAGQITKLAQAQLSCELSPYLSIALIDHLQFAWERMQKGVRLQNKLVFEVQRIYPEEFAVGQQGRLLMNAAFNQEFPIDEAGNIAFHIVNARDKEQDPSSSYLIVEMIKDILNICKYHFHREIDFNSLDYSRLIIHLEFFAKRVLRKELLENSDLSMLGMIRQRCSQEYQCAEKIKKYVASSYGQELSEEEMLYLTVHLNQVLRLR</sequence>
<dbReference type="Gene3D" id="1.10.1790.10">
    <property type="entry name" value="PRD domain"/>
    <property type="match status" value="2"/>
</dbReference>
<comment type="caution">
    <text evidence="3">The sequence shown here is derived from an EMBL/GenBank/DDBJ whole genome shotgun (WGS) entry which is preliminary data.</text>
</comment>
<feature type="domain" description="PRD" evidence="2">
    <location>
        <begin position="173"/>
        <end position="280"/>
    </location>
</feature>
<accession>A0A6N7SAY6</accession>
<gene>
    <name evidence="4" type="ORF">GKD88_17050</name>
    <name evidence="3" type="ORF">GKE08_17170</name>
</gene>
<dbReference type="SUPFAM" id="SSF50151">
    <property type="entry name" value="SacY-like RNA-binding domain"/>
    <property type="match status" value="1"/>
</dbReference>
<evidence type="ECO:0000313" key="6">
    <source>
        <dbReference type="Proteomes" id="UP000480929"/>
    </source>
</evidence>
<dbReference type="SUPFAM" id="SSF63520">
    <property type="entry name" value="PTS-regulatory domain, PRD"/>
    <property type="match status" value="2"/>
</dbReference>
<dbReference type="AlphaFoldDB" id="A0A6N7SAY6"/>
<dbReference type="PANTHER" id="PTHR30185">
    <property type="entry name" value="CRYPTIC BETA-GLUCOSIDE BGL OPERON ANTITERMINATOR"/>
    <property type="match status" value="1"/>
</dbReference>
<dbReference type="InterPro" id="IPR004341">
    <property type="entry name" value="CAT_RNA-bd_dom"/>
</dbReference>
<dbReference type="Proteomes" id="UP000433575">
    <property type="component" value="Unassembled WGS sequence"/>
</dbReference>
<evidence type="ECO:0000313" key="5">
    <source>
        <dbReference type="Proteomes" id="UP000433575"/>
    </source>
</evidence>
<dbReference type="Proteomes" id="UP000480929">
    <property type="component" value="Unassembled WGS sequence"/>
</dbReference>
<reference evidence="5 6" key="1">
    <citation type="journal article" date="2019" name="Nat. Med.">
        <title>A library of human gut bacterial isolates paired with longitudinal multiomics data enables mechanistic microbiome research.</title>
        <authorList>
            <person name="Poyet M."/>
            <person name="Groussin M."/>
            <person name="Gibbons S.M."/>
            <person name="Avila-Pacheco J."/>
            <person name="Jiang X."/>
            <person name="Kearney S.M."/>
            <person name="Perrotta A.R."/>
            <person name="Berdy B."/>
            <person name="Zhao S."/>
            <person name="Lieberman T.D."/>
            <person name="Swanson P.K."/>
            <person name="Smith M."/>
            <person name="Roesemann S."/>
            <person name="Alexander J.E."/>
            <person name="Rich S.A."/>
            <person name="Livny J."/>
            <person name="Vlamakis H."/>
            <person name="Clish C."/>
            <person name="Bullock K."/>
            <person name="Deik A."/>
            <person name="Scott J."/>
            <person name="Pierce K.A."/>
            <person name="Xavier R.J."/>
            <person name="Alm E.J."/>
        </authorList>
    </citation>
    <scope>NUCLEOTIDE SEQUENCE [LARGE SCALE GENOMIC DNA]</scope>
    <source>
        <strain evidence="3 5">BIOML-A4</strain>
        <strain evidence="4 6">BIOML-A5</strain>
    </source>
</reference>
<dbReference type="Pfam" id="PF00874">
    <property type="entry name" value="PRD"/>
    <property type="match status" value="2"/>
</dbReference>
<keyword evidence="6" id="KW-1185">Reference proteome</keyword>
<name>A0A6N7SAY6_9FIRM</name>
<dbReference type="InterPro" id="IPR036650">
    <property type="entry name" value="CAT_RNA-bd_dom_sf"/>
</dbReference>
<evidence type="ECO:0000259" key="2">
    <source>
        <dbReference type="PROSITE" id="PS51372"/>
    </source>
</evidence>
<dbReference type="GO" id="GO:0006355">
    <property type="term" value="P:regulation of DNA-templated transcription"/>
    <property type="evidence" value="ECO:0007669"/>
    <property type="project" value="InterPro"/>
</dbReference>
<dbReference type="InterPro" id="IPR011608">
    <property type="entry name" value="PRD"/>
</dbReference>
<proteinExistence type="predicted"/>
<dbReference type="Pfam" id="PF03123">
    <property type="entry name" value="CAT_RBD"/>
    <property type="match status" value="1"/>
</dbReference>
<dbReference type="Gene3D" id="2.30.24.10">
    <property type="entry name" value="CAT RNA-binding domain"/>
    <property type="match status" value="1"/>
</dbReference>
<feature type="domain" description="PRD" evidence="2">
    <location>
        <begin position="67"/>
        <end position="172"/>
    </location>
</feature>
<dbReference type="PANTHER" id="PTHR30185:SF15">
    <property type="entry name" value="CRYPTIC BETA-GLUCOSIDE BGL OPERON ANTITERMINATOR"/>
    <property type="match status" value="1"/>
</dbReference>
<dbReference type="PROSITE" id="PS51372">
    <property type="entry name" value="PRD_2"/>
    <property type="match status" value="2"/>
</dbReference>
<dbReference type="InterPro" id="IPR050661">
    <property type="entry name" value="BglG_antiterminators"/>
</dbReference>
<dbReference type="EMBL" id="WKPJ01000042">
    <property type="protein sequence ID" value="MSA91064.1"/>
    <property type="molecule type" value="Genomic_DNA"/>
</dbReference>
<organism evidence="3 5">
    <name type="scientific">Holdemania massiliensis</name>
    <dbReference type="NCBI Taxonomy" id="1468449"/>
    <lineage>
        <taxon>Bacteria</taxon>
        <taxon>Bacillati</taxon>
        <taxon>Bacillota</taxon>
        <taxon>Erysipelotrichia</taxon>
        <taxon>Erysipelotrichales</taxon>
        <taxon>Erysipelotrichaceae</taxon>
        <taxon>Holdemania</taxon>
    </lineage>
</organism>
<evidence type="ECO:0000313" key="3">
    <source>
        <dbReference type="EMBL" id="MSA91064.1"/>
    </source>
</evidence>
<dbReference type="EMBL" id="WKPI01000045">
    <property type="protein sequence ID" value="MSC34835.1"/>
    <property type="molecule type" value="Genomic_DNA"/>
</dbReference>
<dbReference type="GO" id="GO:0003723">
    <property type="term" value="F:RNA binding"/>
    <property type="evidence" value="ECO:0007669"/>
    <property type="project" value="InterPro"/>
</dbReference>
<keyword evidence="1" id="KW-0677">Repeat</keyword>
<evidence type="ECO:0000313" key="4">
    <source>
        <dbReference type="EMBL" id="MSC34835.1"/>
    </source>
</evidence>
<protein>
    <submittedName>
        <fullName evidence="3">PRD domain-containing protein</fullName>
    </submittedName>
</protein>
<dbReference type="SMART" id="SM01061">
    <property type="entry name" value="CAT_RBD"/>
    <property type="match status" value="1"/>
</dbReference>
<dbReference type="InterPro" id="IPR036634">
    <property type="entry name" value="PRD_sf"/>
</dbReference>
<evidence type="ECO:0000256" key="1">
    <source>
        <dbReference type="ARBA" id="ARBA00022737"/>
    </source>
</evidence>